<keyword evidence="2" id="KW-0812">Transmembrane</keyword>
<reference evidence="7" key="1">
    <citation type="submission" date="2021-06" db="EMBL/GenBank/DDBJ databases">
        <title>Bradyrhizobium sp. S2-11-2 Genome sequencing.</title>
        <authorList>
            <person name="Jin L."/>
        </authorList>
    </citation>
    <scope>NUCLEOTIDE SEQUENCE</scope>
    <source>
        <strain evidence="7">S2-11-2</strain>
    </source>
</reference>
<dbReference type="Proteomes" id="UP000680805">
    <property type="component" value="Chromosome"/>
</dbReference>
<protein>
    <submittedName>
        <fullName evidence="7">BamA/TamA family outer membrane protein</fullName>
    </submittedName>
</protein>
<sequence length="606" mass="65448">MRLTAHDATTCRPPWNYGCVPATALAQQRRTIKFALVGWLMLAAVVPSPATAQQASQPGFDPRQTEKRFDAQESQQATTDARPGLQVPRVPQVPRSEGSADSKPLFVLRKISLTGARAIPIGEFVRAYQPYLGKKVSQADLAAIASAISDIYRAAGFHLSRAIVPPQDIQGGHVRLQVIEGSIAEVALEGEGADRFGVRPLLGPVLAEQPSRLTTLERQLLLINGRPGVRVTDTALEELGIASGRFRLIVFLKTWRIFTSFGLDNLGSSAVGPWQSYFTGAFNSYLMPGDVLALNLSTTPGDPRELAFGRLSYDVPVGTDGGRIGASALYSEVRPGDIRRLFNDVTKTEAFEVHGSVVPLQSQKSTLTITAAMGFSNVSESDVIGPIYRDYIRTVSLTSDYRLQDNFGGNNYLTVMGRQGLDIFGASQQNDVFSSRYGAASTFSVLGLWFTRYQTLSDAWSVKLSAAGQIASGPLFLSQQFYLGGAAFGRGYGSAEISGDNGMAGSLELRFDQKLNLGYLTGYQLYSFVDAGTAWNAGYSYNDGLALTSAGAGVRFFLGNDLRADIAVAAPLSYRAPDNTTRSARVLFSLSNSFRLCPERAQARCL</sequence>
<dbReference type="Pfam" id="PF08479">
    <property type="entry name" value="POTRA_2"/>
    <property type="match status" value="1"/>
</dbReference>
<evidence type="ECO:0000256" key="2">
    <source>
        <dbReference type="ARBA" id="ARBA00022692"/>
    </source>
</evidence>
<dbReference type="InterPro" id="IPR005565">
    <property type="entry name" value="Hemolysn_activator_HlyB_C"/>
</dbReference>
<dbReference type="PANTHER" id="PTHR34597:SF6">
    <property type="entry name" value="BLR6126 PROTEIN"/>
    <property type="match status" value="1"/>
</dbReference>
<keyword evidence="1" id="KW-1134">Transmembrane beta strand</keyword>
<dbReference type="GO" id="GO:0008320">
    <property type="term" value="F:protein transmembrane transporter activity"/>
    <property type="evidence" value="ECO:0007669"/>
    <property type="project" value="TreeGrafter"/>
</dbReference>
<feature type="region of interest" description="Disordered" evidence="4">
    <location>
        <begin position="51"/>
        <end position="100"/>
    </location>
</feature>
<evidence type="ECO:0000313" key="8">
    <source>
        <dbReference type="Proteomes" id="UP000680805"/>
    </source>
</evidence>
<keyword evidence="3" id="KW-0998">Cell outer membrane</keyword>
<dbReference type="InterPro" id="IPR051544">
    <property type="entry name" value="TPS_OM_transporter"/>
</dbReference>
<evidence type="ECO:0000313" key="7">
    <source>
        <dbReference type="EMBL" id="QWG17141.1"/>
    </source>
</evidence>
<keyword evidence="1" id="KW-0472">Membrane</keyword>
<evidence type="ECO:0000256" key="1">
    <source>
        <dbReference type="ARBA" id="ARBA00022452"/>
    </source>
</evidence>
<dbReference type="EMBL" id="CP076135">
    <property type="protein sequence ID" value="QWG17141.1"/>
    <property type="molecule type" value="Genomic_DNA"/>
</dbReference>
<gene>
    <name evidence="7" type="ORF">KMZ68_19460</name>
</gene>
<feature type="domain" description="Haemolysin activator HlyB C-terminal" evidence="5">
    <location>
        <begin position="258"/>
        <end position="556"/>
    </location>
</feature>
<dbReference type="RefSeq" id="WP_215612795.1">
    <property type="nucleotide sequence ID" value="NZ_CP076135.1"/>
</dbReference>
<dbReference type="InterPro" id="IPR013686">
    <property type="entry name" value="Polypept-transport_assoc_ShlB"/>
</dbReference>
<evidence type="ECO:0000256" key="3">
    <source>
        <dbReference type="ARBA" id="ARBA00023237"/>
    </source>
</evidence>
<dbReference type="GO" id="GO:0098046">
    <property type="term" value="C:type V protein secretion system complex"/>
    <property type="evidence" value="ECO:0007669"/>
    <property type="project" value="TreeGrafter"/>
</dbReference>
<accession>A0A975NM84</accession>
<dbReference type="Pfam" id="PF03865">
    <property type="entry name" value="ShlB"/>
    <property type="match status" value="1"/>
</dbReference>
<evidence type="ECO:0000256" key="4">
    <source>
        <dbReference type="SAM" id="MobiDB-lite"/>
    </source>
</evidence>
<dbReference type="GO" id="GO:0046819">
    <property type="term" value="P:protein secretion by the type V secretion system"/>
    <property type="evidence" value="ECO:0007669"/>
    <property type="project" value="TreeGrafter"/>
</dbReference>
<dbReference type="Gene3D" id="2.40.160.50">
    <property type="entry name" value="membrane protein fhac: a member of the omp85/tpsb transporter family"/>
    <property type="match status" value="1"/>
</dbReference>
<organism evidence="7 8">
    <name type="scientific">Bradyrhizobium sediminis</name>
    <dbReference type="NCBI Taxonomy" id="2840469"/>
    <lineage>
        <taxon>Bacteria</taxon>
        <taxon>Pseudomonadati</taxon>
        <taxon>Pseudomonadota</taxon>
        <taxon>Alphaproteobacteria</taxon>
        <taxon>Hyphomicrobiales</taxon>
        <taxon>Nitrobacteraceae</taxon>
        <taxon>Bradyrhizobium</taxon>
    </lineage>
</organism>
<proteinExistence type="predicted"/>
<dbReference type="KEGG" id="bsei:KMZ68_19460"/>
<dbReference type="AlphaFoldDB" id="A0A975NM84"/>
<evidence type="ECO:0000259" key="5">
    <source>
        <dbReference type="Pfam" id="PF03865"/>
    </source>
</evidence>
<evidence type="ECO:0000259" key="6">
    <source>
        <dbReference type="Pfam" id="PF08479"/>
    </source>
</evidence>
<name>A0A975NM84_9BRAD</name>
<dbReference type="Gene3D" id="3.10.20.310">
    <property type="entry name" value="membrane protein fhac"/>
    <property type="match status" value="1"/>
</dbReference>
<dbReference type="PANTHER" id="PTHR34597">
    <property type="entry name" value="SLR1661 PROTEIN"/>
    <property type="match status" value="1"/>
</dbReference>
<feature type="domain" description="Polypeptide-transport-associated ShlB-type" evidence="6">
    <location>
        <begin position="106"/>
        <end position="181"/>
    </location>
</feature>